<evidence type="ECO:0000256" key="2">
    <source>
        <dbReference type="ARBA" id="ARBA00022475"/>
    </source>
</evidence>
<evidence type="ECO:0000313" key="7">
    <source>
        <dbReference type="EMBL" id="OAS24139.1"/>
    </source>
</evidence>
<evidence type="ECO:0000256" key="5">
    <source>
        <dbReference type="ARBA" id="ARBA00023136"/>
    </source>
</evidence>
<feature type="transmembrane region" description="Helical" evidence="6">
    <location>
        <begin position="411"/>
        <end position="428"/>
    </location>
</feature>
<keyword evidence="2" id="KW-1003">Cell membrane</keyword>
<accession>A0A179SCM5</accession>
<keyword evidence="3 6" id="KW-0812">Transmembrane</keyword>
<keyword evidence="4 6" id="KW-1133">Transmembrane helix</keyword>
<dbReference type="AlphaFoldDB" id="A0A179SCM5"/>
<dbReference type="Proteomes" id="UP000078316">
    <property type="component" value="Unassembled WGS sequence"/>
</dbReference>
<feature type="transmembrane region" description="Helical" evidence="6">
    <location>
        <begin position="160"/>
        <end position="178"/>
    </location>
</feature>
<evidence type="ECO:0000256" key="4">
    <source>
        <dbReference type="ARBA" id="ARBA00022989"/>
    </source>
</evidence>
<protein>
    <submittedName>
        <fullName evidence="7">Teichoic acid transporter</fullName>
    </submittedName>
</protein>
<feature type="transmembrane region" description="Helical" evidence="6">
    <location>
        <begin position="34"/>
        <end position="55"/>
    </location>
</feature>
<dbReference type="EMBL" id="LWHQ01000027">
    <property type="protein sequence ID" value="OAS24139.1"/>
    <property type="molecule type" value="Genomic_DNA"/>
</dbReference>
<dbReference type="STRING" id="427683.A5481_15365"/>
<feature type="transmembrane region" description="Helical" evidence="6">
    <location>
        <begin position="320"/>
        <end position="338"/>
    </location>
</feature>
<evidence type="ECO:0000256" key="3">
    <source>
        <dbReference type="ARBA" id="ARBA00022692"/>
    </source>
</evidence>
<reference evidence="7 8" key="1">
    <citation type="submission" date="2016-04" db="EMBL/GenBank/DDBJ databases">
        <authorList>
            <person name="Evans L.H."/>
            <person name="Alamgir A."/>
            <person name="Owens N."/>
            <person name="Weber N.D."/>
            <person name="Virtaneva K."/>
            <person name="Barbian K."/>
            <person name="Babar A."/>
            <person name="Rosenke K."/>
        </authorList>
    </citation>
    <scope>NUCLEOTIDE SEQUENCE [LARGE SCALE GENOMIC DNA]</scope>
    <source>
        <strain evidence="7 8">PMB02</strain>
    </source>
</reference>
<feature type="transmembrane region" description="Helical" evidence="6">
    <location>
        <begin position="199"/>
        <end position="217"/>
    </location>
</feature>
<evidence type="ECO:0000256" key="6">
    <source>
        <dbReference type="SAM" id="Phobius"/>
    </source>
</evidence>
<dbReference type="OrthoDB" id="8149983at2"/>
<sequence length="475" mass="49430">MAVIAAFVVNAALNLALGLLIAQILGPADFGRFALGTAGAVVLNIMLFEWLRLSATRFYSERVRRAEPWIRTMLDRAYAATALGLAGAALLALAGRPLVGEPALLAAAAAAAVGIGLFDYQAALARARFVGGLYLRLVLVKNGLALVMMVGTAWATADAAAVMLAAGLSQFLAAVIVRRALADPPAAFAAARRRETMRLFMAYGLPVVAANVVYQLMPFANRWTIAAVSGFAEAGYFSLAADIGGRIFSTLGAALDLLLFQIAVLAAETHGHEAGETQVARNGAVVLALILPSAAGFWAVAPALEAIAVPEAFRGHFVHYTLLLVPGLVALALMNFALNPIFQIRRRTLPLIAAGLVGALVNLLAALALAGPFGPSGIAAAQSLGFIAAMLFLGLRALTGRDRLRMPWRDPIAVVLATAVMTAAILPLRGLSPWLALPACVAVGGLVYGALAWRFDIAGLRSAVTARFGRGVPAE</sequence>
<dbReference type="InterPro" id="IPR050833">
    <property type="entry name" value="Poly_Biosynth_Transport"/>
</dbReference>
<feature type="transmembrane region" description="Helical" evidence="6">
    <location>
        <begin position="133"/>
        <end position="154"/>
    </location>
</feature>
<dbReference type="PANTHER" id="PTHR30250">
    <property type="entry name" value="PST FAMILY PREDICTED COLANIC ACID TRANSPORTER"/>
    <property type="match status" value="1"/>
</dbReference>
<feature type="transmembrane region" description="Helical" evidence="6">
    <location>
        <begin position="350"/>
        <end position="371"/>
    </location>
</feature>
<comment type="caution">
    <text evidence="7">The sequence shown here is derived from an EMBL/GenBank/DDBJ whole genome shotgun (WGS) entry which is preliminary data.</text>
</comment>
<dbReference type="GO" id="GO:0005886">
    <property type="term" value="C:plasma membrane"/>
    <property type="evidence" value="ECO:0007669"/>
    <property type="project" value="UniProtKB-SubCell"/>
</dbReference>
<evidence type="ECO:0000256" key="1">
    <source>
        <dbReference type="ARBA" id="ARBA00004651"/>
    </source>
</evidence>
<name>A0A179SCM5_9HYPH</name>
<feature type="transmembrane region" description="Helical" evidence="6">
    <location>
        <begin position="247"/>
        <end position="267"/>
    </location>
</feature>
<keyword evidence="5 6" id="KW-0472">Membrane</keyword>
<evidence type="ECO:0000313" key="8">
    <source>
        <dbReference type="Proteomes" id="UP000078316"/>
    </source>
</evidence>
<feature type="transmembrane region" description="Helical" evidence="6">
    <location>
        <begin position="279"/>
        <end position="300"/>
    </location>
</feature>
<feature type="transmembrane region" description="Helical" evidence="6">
    <location>
        <begin position="434"/>
        <end position="453"/>
    </location>
</feature>
<dbReference type="PANTHER" id="PTHR30250:SF11">
    <property type="entry name" value="O-ANTIGEN TRANSPORTER-RELATED"/>
    <property type="match status" value="1"/>
</dbReference>
<feature type="transmembrane region" description="Helical" evidence="6">
    <location>
        <begin position="102"/>
        <end position="121"/>
    </location>
</feature>
<feature type="transmembrane region" description="Helical" evidence="6">
    <location>
        <begin position="76"/>
        <end position="96"/>
    </location>
</feature>
<dbReference type="RefSeq" id="WP_048433007.1">
    <property type="nucleotide sequence ID" value="NZ_LWHQ01000027.1"/>
</dbReference>
<feature type="transmembrane region" description="Helical" evidence="6">
    <location>
        <begin position="377"/>
        <end position="399"/>
    </location>
</feature>
<comment type="subcellular location">
    <subcellularLocation>
        <location evidence="1">Cell membrane</location>
        <topology evidence="1">Multi-pass membrane protein</topology>
    </subcellularLocation>
</comment>
<organism evidence="7 8">
    <name type="scientific">Methylobacterium platani</name>
    <dbReference type="NCBI Taxonomy" id="427683"/>
    <lineage>
        <taxon>Bacteria</taxon>
        <taxon>Pseudomonadati</taxon>
        <taxon>Pseudomonadota</taxon>
        <taxon>Alphaproteobacteria</taxon>
        <taxon>Hyphomicrobiales</taxon>
        <taxon>Methylobacteriaceae</taxon>
        <taxon>Methylobacterium</taxon>
    </lineage>
</organism>
<proteinExistence type="predicted"/>
<gene>
    <name evidence="7" type="ORF">A5481_15365</name>
</gene>